<name>A0A1G7KMC2_9BACT</name>
<dbReference type="PANTHER" id="PTHR30337:SF7">
    <property type="entry name" value="PHOSPHOESTERASE"/>
    <property type="match status" value="1"/>
</dbReference>
<evidence type="ECO:0000313" key="4">
    <source>
        <dbReference type="Proteomes" id="UP000199355"/>
    </source>
</evidence>
<dbReference type="InterPro" id="IPR004843">
    <property type="entry name" value="Calcineurin-like_PHP"/>
</dbReference>
<protein>
    <submittedName>
        <fullName evidence="3">DNA repair exonuclease SbcCD nuclease subunit</fullName>
    </submittedName>
</protein>
<dbReference type="InterPro" id="IPR029052">
    <property type="entry name" value="Metallo-depent_PP-like"/>
</dbReference>
<dbReference type="EMBL" id="FNBX01000004">
    <property type="protein sequence ID" value="SDF38393.1"/>
    <property type="molecule type" value="Genomic_DNA"/>
</dbReference>
<keyword evidence="1" id="KW-0378">Hydrolase</keyword>
<dbReference type="CDD" id="cd00840">
    <property type="entry name" value="MPP_Mre11_N"/>
    <property type="match status" value="1"/>
</dbReference>
<dbReference type="RefSeq" id="WP_092153115.1">
    <property type="nucleotide sequence ID" value="NZ_FNBX01000004.1"/>
</dbReference>
<dbReference type="AlphaFoldDB" id="A0A1G7KMC2"/>
<dbReference type="Gene3D" id="3.60.21.10">
    <property type="match status" value="1"/>
</dbReference>
<organism evidence="3 4">
    <name type="scientific">Desulfovibrio legallii</name>
    <dbReference type="NCBI Taxonomy" id="571438"/>
    <lineage>
        <taxon>Bacteria</taxon>
        <taxon>Pseudomonadati</taxon>
        <taxon>Thermodesulfobacteriota</taxon>
        <taxon>Desulfovibrionia</taxon>
        <taxon>Desulfovibrionales</taxon>
        <taxon>Desulfovibrionaceae</taxon>
        <taxon>Desulfovibrio</taxon>
    </lineage>
</organism>
<keyword evidence="3" id="KW-0269">Exonuclease</keyword>
<reference evidence="4" key="1">
    <citation type="submission" date="2016-10" db="EMBL/GenBank/DDBJ databases">
        <authorList>
            <person name="Varghese N."/>
            <person name="Submissions S."/>
        </authorList>
    </citation>
    <scope>NUCLEOTIDE SEQUENCE [LARGE SCALE GENOMIC DNA]</scope>
    <source>
        <strain evidence="4">KHC7</strain>
    </source>
</reference>
<dbReference type="InterPro" id="IPR041796">
    <property type="entry name" value="Mre11_N"/>
</dbReference>
<dbReference type="InterPro" id="IPR050535">
    <property type="entry name" value="DNA_Repair-Maintenance_Comp"/>
</dbReference>
<dbReference type="Proteomes" id="UP000199355">
    <property type="component" value="Unassembled WGS sequence"/>
</dbReference>
<evidence type="ECO:0000259" key="2">
    <source>
        <dbReference type="Pfam" id="PF00149"/>
    </source>
</evidence>
<dbReference type="OrthoDB" id="9773856at2"/>
<sequence>MDVVRYIHAADLHLDTPFLGIARETAQGEHLARLLRDAAFTAMERLFRLCETEKPHFLVLAGDIYNEENHSIKAQLALRDGCRRLEAAGVRVFLAHGNHDPLSSRLTAIAWPDNVTVFGQEAECRPVEQDGRVIALVHGISHARLRENRNLARQFHRDATQNCFQLGVLHCTLEGQTKADRYAPCTLEDLKAAGLDAWALGHVHERRILSQTPFVAYSGSTQGLHINEPGPRGCLRVGVSPAPGGGYRCRAEPVRLGPVQWAVAEADLDGVEQLDAAEARLIAALEAAAEATEPGCEALIVRLRLQGRTGLDSLLRDPTRQAELTERLEGLQTATPGIWIKDVQADTSPLLDMEAALAREDLLGETLRLAQKLERGPEDDLTALTDAALAPLYSHNQLRKLLAPLDASQRRALLEEARRLCTDLLEVR</sequence>
<dbReference type="PIRSF" id="PIRSF033091">
    <property type="entry name" value="Pesterase_YhaO"/>
    <property type="match status" value="1"/>
</dbReference>
<keyword evidence="3" id="KW-0540">Nuclease</keyword>
<dbReference type="PANTHER" id="PTHR30337">
    <property type="entry name" value="COMPONENT OF ATP-DEPENDENT DSDNA EXONUCLEASE"/>
    <property type="match status" value="1"/>
</dbReference>
<dbReference type="SUPFAM" id="SSF56300">
    <property type="entry name" value="Metallo-dependent phosphatases"/>
    <property type="match status" value="1"/>
</dbReference>
<feature type="domain" description="Calcineurin-like phosphoesterase" evidence="2">
    <location>
        <begin position="5"/>
        <end position="205"/>
    </location>
</feature>
<gene>
    <name evidence="3" type="ORF">SAMN05192586_104168</name>
</gene>
<accession>A0A1G7KMC2</accession>
<proteinExistence type="predicted"/>
<evidence type="ECO:0000313" key="3">
    <source>
        <dbReference type="EMBL" id="SDF38393.1"/>
    </source>
</evidence>
<keyword evidence="4" id="KW-1185">Reference proteome</keyword>
<dbReference type="GO" id="GO:0004527">
    <property type="term" value="F:exonuclease activity"/>
    <property type="evidence" value="ECO:0007669"/>
    <property type="project" value="UniProtKB-KW"/>
</dbReference>
<dbReference type="STRING" id="571438.SAMN05192586_104168"/>
<dbReference type="InterPro" id="IPR014576">
    <property type="entry name" value="Pesterase_YhaO"/>
</dbReference>
<evidence type="ECO:0000256" key="1">
    <source>
        <dbReference type="ARBA" id="ARBA00022801"/>
    </source>
</evidence>
<dbReference type="Pfam" id="PF00149">
    <property type="entry name" value="Metallophos"/>
    <property type="match status" value="1"/>
</dbReference>